<feature type="transmembrane region" description="Helical" evidence="6">
    <location>
        <begin position="64"/>
        <end position="91"/>
    </location>
</feature>
<reference evidence="8" key="1">
    <citation type="submission" date="2018-04" db="EMBL/GenBank/DDBJ databases">
        <authorList>
            <person name="Liu S."/>
            <person name="Wang Z."/>
            <person name="Li J."/>
        </authorList>
    </citation>
    <scope>NUCLEOTIDE SEQUENCE [LARGE SCALE GENOMIC DNA]</scope>
    <source>
        <strain evidence="8">S1194</strain>
    </source>
</reference>
<dbReference type="AlphaFoldDB" id="A0A2U1SXM0"/>
<feature type="transmembrane region" description="Helical" evidence="6">
    <location>
        <begin position="181"/>
        <end position="202"/>
    </location>
</feature>
<evidence type="ECO:0000256" key="5">
    <source>
        <dbReference type="ARBA" id="ARBA00023136"/>
    </source>
</evidence>
<sequence length="425" mass="44699">MVTTTEPTTEGGTSTAVITSWKVPVILGVFTVIAGVLFLALSRGPESSTFRLSTPSDAIQLPEIVLPTMATCIVITLLLAALTGFAAWTVAQKRRVPLWVSVVFAVLFLIGFLTWAGAGASLPIYGLLIGTVSLSVPLIFGALGGVISERVGVVNIAIEGQLLAGAFASAVIASITGNPYAGLLGAAVAGVLVSFVLAAFAIKYLVDQVIVGVVLNVLVTGLTSFLFSQVLSQDPSALNNPPRFERIAIPFLSEIPIIGPMLFRQTMIVYFMYVAVFLVWFCLFHTKWGLRLRAVGEHPKAADTVGIKVNKLRFWNVSLAGAIVGFGGAYFTLGSVGAFNKEMTAGLGFIALAAVIFGRWDPIKATLAALLFGFASNLQSVLGIIGSPVPSEFMLMLPYIITIFAVAGLVGISRAPAASGKPYIK</sequence>
<evidence type="ECO:0000256" key="3">
    <source>
        <dbReference type="ARBA" id="ARBA00022692"/>
    </source>
</evidence>
<organism evidence="7 8">
    <name type="scientific">Homoserinimonas hongtaonis</name>
    <dbReference type="NCBI Taxonomy" id="2079791"/>
    <lineage>
        <taxon>Bacteria</taxon>
        <taxon>Bacillati</taxon>
        <taxon>Actinomycetota</taxon>
        <taxon>Actinomycetes</taxon>
        <taxon>Micrococcales</taxon>
        <taxon>Microbacteriaceae</taxon>
        <taxon>Homoserinimonas</taxon>
    </lineage>
</organism>
<comment type="subcellular location">
    <subcellularLocation>
        <location evidence="1">Cell membrane</location>
        <topology evidence="1">Multi-pass membrane protein</topology>
    </subcellularLocation>
</comment>
<evidence type="ECO:0000256" key="2">
    <source>
        <dbReference type="ARBA" id="ARBA00022475"/>
    </source>
</evidence>
<gene>
    <name evidence="7" type="ORF">DF220_11345</name>
</gene>
<dbReference type="PANTHER" id="PTHR43370:SF1">
    <property type="entry name" value="GUANOSINE ABC TRANSPORTER PERMEASE PROTEIN NUPQ"/>
    <property type="match status" value="1"/>
</dbReference>
<keyword evidence="8" id="KW-1185">Reference proteome</keyword>
<feature type="transmembrane region" description="Helical" evidence="6">
    <location>
        <begin position="98"/>
        <end position="118"/>
    </location>
</feature>
<feature type="transmembrane region" description="Helical" evidence="6">
    <location>
        <begin position="343"/>
        <end position="360"/>
    </location>
</feature>
<dbReference type="GO" id="GO:0005886">
    <property type="term" value="C:plasma membrane"/>
    <property type="evidence" value="ECO:0007669"/>
    <property type="project" value="UniProtKB-SubCell"/>
</dbReference>
<feature type="transmembrane region" description="Helical" evidence="6">
    <location>
        <begin position="209"/>
        <end position="231"/>
    </location>
</feature>
<dbReference type="PANTHER" id="PTHR43370">
    <property type="entry name" value="SUGAR ABC TRANSPORTER INTEGRAL MEMBRANE PROTEIN-RELATED"/>
    <property type="match status" value="1"/>
</dbReference>
<dbReference type="InterPro" id="IPR001851">
    <property type="entry name" value="ABC_transp_permease"/>
</dbReference>
<keyword evidence="5 6" id="KW-0472">Membrane</keyword>
<keyword evidence="4 6" id="KW-1133">Transmembrane helix</keyword>
<keyword evidence="2" id="KW-1003">Cell membrane</keyword>
<evidence type="ECO:0000256" key="6">
    <source>
        <dbReference type="SAM" id="Phobius"/>
    </source>
</evidence>
<evidence type="ECO:0000313" key="8">
    <source>
        <dbReference type="Proteomes" id="UP000244978"/>
    </source>
</evidence>
<name>A0A2U1SXM0_9MICO</name>
<feature type="transmembrane region" description="Helical" evidence="6">
    <location>
        <begin position="393"/>
        <end position="412"/>
    </location>
</feature>
<feature type="transmembrane region" description="Helical" evidence="6">
    <location>
        <begin position="267"/>
        <end position="284"/>
    </location>
</feature>
<feature type="transmembrane region" description="Helical" evidence="6">
    <location>
        <begin position="23"/>
        <end position="44"/>
    </location>
</feature>
<feature type="transmembrane region" description="Helical" evidence="6">
    <location>
        <begin position="153"/>
        <end position="175"/>
    </location>
</feature>
<comment type="caution">
    <text evidence="7">The sequence shown here is derived from an EMBL/GenBank/DDBJ whole genome shotgun (WGS) entry which is preliminary data.</text>
</comment>
<feature type="transmembrane region" description="Helical" evidence="6">
    <location>
        <begin position="367"/>
        <end position="387"/>
    </location>
</feature>
<proteinExistence type="predicted"/>
<dbReference type="CDD" id="cd06580">
    <property type="entry name" value="TM_PBP1_transp_TpRbsC_like"/>
    <property type="match status" value="1"/>
</dbReference>
<feature type="transmembrane region" description="Helical" evidence="6">
    <location>
        <begin position="314"/>
        <end position="331"/>
    </location>
</feature>
<dbReference type="Proteomes" id="UP000244978">
    <property type="component" value="Unassembled WGS sequence"/>
</dbReference>
<feature type="transmembrane region" description="Helical" evidence="6">
    <location>
        <begin position="124"/>
        <end position="146"/>
    </location>
</feature>
<evidence type="ECO:0000256" key="4">
    <source>
        <dbReference type="ARBA" id="ARBA00022989"/>
    </source>
</evidence>
<dbReference type="Pfam" id="PF02653">
    <property type="entry name" value="BPD_transp_2"/>
    <property type="match status" value="1"/>
</dbReference>
<keyword evidence="3 6" id="KW-0812">Transmembrane</keyword>
<dbReference type="OrthoDB" id="9792579at2"/>
<dbReference type="KEGG" id="salc:C2138_02590"/>
<dbReference type="EMBL" id="QEEX01000002">
    <property type="protein sequence ID" value="PWB96346.1"/>
    <property type="molecule type" value="Genomic_DNA"/>
</dbReference>
<evidence type="ECO:0000313" key="7">
    <source>
        <dbReference type="EMBL" id="PWB96346.1"/>
    </source>
</evidence>
<protein>
    <submittedName>
        <fullName evidence="7">ABC transporter permease</fullName>
    </submittedName>
</protein>
<accession>A0A2U1SXM0</accession>
<dbReference type="GO" id="GO:0022857">
    <property type="term" value="F:transmembrane transporter activity"/>
    <property type="evidence" value="ECO:0007669"/>
    <property type="project" value="InterPro"/>
</dbReference>
<evidence type="ECO:0000256" key="1">
    <source>
        <dbReference type="ARBA" id="ARBA00004651"/>
    </source>
</evidence>